<protein>
    <recommendedName>
        <fullName evidence="8">Probable cytosol aminopeptidase</fullName>
        <ecNumber evidence="8">3.4.11.1</ecNumber>
    </recommendedName>
    <alternativeName>
        <fullName evidence="8">Leucine aminopeptidase</fullName>
        <shortName evidence="8">LAP</shortName>
        <ecNumber evidence="8">3.4.11.10</ecNumber>
    </alternativeName>
    <alternativeName>
        <fullName evidence="8">Leucyl aminopeptidase</fullName>
    </alternativeName>
</protein>
<evidence type="ECO:0000256" key="7">
    <source>
        <dbReference type="ARBA" id="ARBA00049972"/>
    </source>
</evidence>
<feature type="binding site" evidence="8">
    <location>
        <position position="349"/>
    </location>
    <ligand>
        <name>Mn(2+)</name>
        <dbReference type="ChEBI" id="CHEBI:29035"/>
        <label>1</label>
    </ligand>
</feature>
<dbReference type="GO" id="GO:0006508">
    <property type="term" value="P:proteolysis"/>
    <property type="evidence" value="ECO:0007669"/>
    <property type="project" value="UniProtKB-KW"/>
</dbReference>
<feature type="binding site" evidence="8">
    <location>
        <position position="270"/>
    </location>
    <ligand>
        <name>Mn(2+)</name>
        <dbReference type="ChEBI" id="CHEBI:29035"/>
        <label>2</label>
    </ligand>
</feature>
<evidence type="ECO:0000259" key="9">
    <source>
        <dbReference type="Pfam" id="PF00883"/>
    </source>
</evidence>
<feature type="binding site" evidence="8">
    <location>
        <position position="349"/>
    </location>
    <ligand>
        <name>Mn(2+)</name>
        <dbReference type="ChEBI" id="CHEBI:29035"/>
        <label>2</label>
    </ligand>
</feature>
<dbReference type="CDD" id="cd00433">
    <property type="entry name" value="Peptidase_M17"/>
    <property type="match status" value="1"/>
</dbReference>
<comment type="similarity">
    <text evidence="3 8">Belongs to the peptidase M17 family.</text>
</comment>
<dbReference type="NCBIfam" id="NF002074">
    <property type="entry name" value="PRK00913.1-4"/>
    <property type="match status" value="1"/>
</dbReference>
<dbReference type="GO" id="GO:0030145">
    <property type="term" value="F:manganese ion binding"/>
    <property type="evidence" value="ECO:0007669"/>
    <property type="project" value="UniProtKB-UniRule"/>
</dbReference>
<keyword evidence="8" id="KW-0963">Cytoplasm</keyword>
<keyword evidence="4 8" id="KW-0031">Aminopeptidase</keyword>
<dbReference type="InterPro" id="IPR043472">
    <property type="entry name" value="Macro_dom-like"/>
</dbReference>
<feature type="domain" description="Cytosol aminopeptidase" evidence="9">
    <location>
        <begin position="182"/>
        <end position="490"/>
    </location>
</feature>
<dbReference type="SUPFAM" id="SSF52949">
    <property type="entry name" value="Macro domain-like"/>
    <property type="match status" value="1"/>
</dbReference>
<evidence type="ECO:0000313" key="11">
    <source>
        <dbReference type="EMBL" id="XCH32574.1"/>
    </source>
</evidence>
<dbReference type="PRINTS" id="PR00481">
    <property type="entry name" value="LAMNOPPTDASE"/>
</dbReference>
<keyword evidence="6 8" id="KW-0378">Hydrolase</keyword>
<feature type="active site" evidence="8">
    <location>
        <position position="277"/>
    </location>
</feature>
<comment type="catalytic activity">
    <reaction evidence="2 8">
        <text>Release of an N-terminal amino acid, preferentially leucine, but not glutamic or aspartic acids.</text>
        <dbReference type="EC" id="3.4.11.10"/>
    </reaction>
</comment>
<name>A0AAU8G8Z4_9CHLR</name>
<evidence type="ECO:0000256" key="6">
    <source>
        <dbReference type="ARBA" id="ARBA00022801"/>
    </source>
</evidence>
<comment type="cofactor">
    <cofactor evidence="8">
        <name>Mn(2+)</name>
        <dbReference type="ChEBI" id="CHEBI:29035"/>
    </cofactor>
    <text evidence="8">Binds 2 manganese ions per subunit.</text>
</comment>
<dbReference type="InterPro" id="IPR011356">
    <property type="entry name" value="Leucine_aapep/pepB"/>
</dbReference>
<evidence type="ECO:0000256" key="4">
    <source>
        <dbReference type="ARBA" id="ARBA00022438"/>
    </source>
</evidence>
<dbReference type="Gene3D" id="3.40.220.10">
    <property type="entry name" value="Leucine Aminopeptidase, subunit E, domain 1"/>
    <property type="match status" value="1"/>
</dbReference>
<comment type="subcellular location">
    <subcellularLocation>
        <location evidence="8">Cytoplasm</location>
    </subcellularLocation>
</comment>
<dbReference type="GO" id="GO:0005737">
    <property type="term" value="C:cytoplasm"/>
    <property type="evidence" value="ECO:0007669"/>
    <property type="project" value="UniProtKB-SubCell"/>
</dbReference>
<comment type="catalytic activity">
    <reaction evidence="1 8">
        <text>Release of an N-terminal amino acid, Xaa-|-Yaa-, in which Xaa is preferably Leu, but may be other amino acids including Pro although not Arg or Lys, and Yaa may be Pro. Amino acid amides and methyl esters are also readily hydrolyzed, but rates on arylamides are exceedingly low.</text>
        <dbReference type="EC" id="3.4.11.1"/>
    </reaction>
</comment>
<accession>A0AAU8G8Z4</accession>
<evidence type="ECO:0000256" key="2">
    <source>
        <dbReference type="ARBA" id="ARBA00000967"/>
    </source>
</evidence>
<feature type="active site" evidence="8">
    <location>
        <position position="351"/>
    </location>
</feature>
<dbReference type="NCBIfam" id="NF002083">
    <property type="entry name" value="PRK00913.3-5"/>
    <property type="match status" value="1"/>
</dbReference>
<dbReference type="AlphaFoldDB" id="A0AAU8G8Z4"/>
<dbReference type="PANTHER" id="PTHR11963">
    <property type="entry name" value="LEUCINE AMINOPEPTIDASE-RELATED"/>
    <property type="match status" value="1"/>
</dbReference>
<feature type="binding site" evidence="8">
    <location>
        <position position="265"/>
    </location>
    <ligand>
        <name>Mn(2+)</name>
        <dbReference type="ChEBI" id="CHEBI:29035"/>
        <label>2</label>
    </ligand>
</feature>
<feature type="domain" description="Peptidase M17 leucyl aminopeptidase N-terminal" evidence="10">
    <location>
        <begin position="19"/>
        <end position="143"/>
    </location>
</feature>
<dbReference type="Pfam" id="PF00883">
    <property type="entry name" value="Peptidase_M17"/>
    <property type="match status" value="1"/>
</dbReference>
<feature type="binding site" evidence="8">
    <location>
        <position position="288"/>
    </location>
    <ligand>
        <name>Mn(2+)</name>
        <dbReference type="ChEBI" id="CHEBI:29035"/>
        <label>2</label>
    </ligand>
</feature>
<evidence type="ECO:0000256" key="3">
    <source>
        <dbReference type="ARBA" id="ARBA00009528"/>
    </source>
</evidence>
<dbReference type="Pfam" id="PF02789">
    <property type="entry name" value="Peptidase_M17_N"/>
    <property type="match status" value="1"/>
</dbReference>
<dbReference type="InterPro" id="IPR008283">
    <property type="entry name" value="Peptidase_M17_N"/>
</dbReference>
<evidence type="ECO:0000256" key="8">
    <source>
        <dbReference type="HAMAP-Rule" id="MF_00181"/>
    </source>
</evidence>
<evidence type="ECO:0000259" key="10">
    <source>
        <dbReference type="Pfam" id="PF02789"/>
    </source>
</evidence>
<proteinExistence type="inferred from homology"/>
<feature type="binding site" evidence="8">
    <location>
        <position position="270"/>
    </location>
    <ligand>
        <name>Mn(2+)</name>
        <dbReference type="ChEBI" id="CHEBI:29035"/>
        <label>1</label>
    </ligand>
</feature>
<evidence type="ECO:0000256" key="1">
    <source>
        <dbReference type="ARBA" id="ARBA00000135"/>
    </source>
</evidence>
<dbReference type="GO" id="GO:0070006">
    <property type="term" value="F:metalloaminopeptidase activity"/>
    <property type="evidence" value="ECO:0007669"/>
    <property type="project" value="InterPro"/>
</dbReference>
<feature type="binding site" evidence="8">
    <location>
        <position position="347"/>
    </location>
    <ligand>
        <name>Mn(2+)</name>
        <dbReference type="ChEBI" id="CHEBI:29035"/>
        <label>1</label>
    </ligand>
</feature>
<dbReference type="HAMAP" id="MF_00181">
    <property type="entry name" value="Cytosol_peptidase_M17"/>
    <property type="match status" value="1"/>
</dbReference>
<dbReference type="EMBL" id="CP159307">
    <property type="protein sequence ID" value="XCH32574.1"/>
    <property type="molecule type" value="Genomic_DNA"/>
</dbReference>
<reference evidence="11" key="1">
    <citation type="submission" date="2024-06" db="EMBL/GenBank/DDBJ databases">
        <title>A Novel Isolate, Dehalogenimonas sp. Strain 4OHTPN, Dechlorinates Aromatic 4 Hydroxy chlorothalonil by a Novel Reductive Dehalogenase.</title>
        <authorList>
            <person name="Liu G."/>
        </authorList>
    </citation>
    <scope>NUCLEOTIDE SEQUENCE</scope>
    <source>
        <strain evidence="11">4OHTPN</strain>
    </source>
</reference>
<dbReference type="PANTHER" id="PTHR11963:SF23">
    <property type="entry name" value="CYTOSOL AMINOPEPTIDASE"/>
    <property type="match status" value="1"/>
</dbReference>
<dbReference type="SUPFAM" id="SSF53187">
    <property type="entry name" value="Zn-dependent exopeptidases"/>
    <property type="match status" value="1"/>
</dbReference>
<dbReference type="NCBIfam" id="NF002073">
    <property type="entry name" value="PRK00913.1-2"/>
    <property type="match status" value="1"/>
</dbReference>
<keyword evidence="8" id="KW-0464">Manganese</keyword>
<dbReference type="Gene3D" id="3.40.630.10">
    <property type="entry name" value="Zn peptidases"/>
    <property type="match status" value="1"/>
</dbReference>
<dbReference type="InterPro" id="IPR023042">
    <property type="entry name" value="Peptidase_M17_leu_NH2_pept"/>
</dbReference>
<dbReference type="RefSeq" id="WP_353713847.1">
    <property type="nucleotide sequence ID" value="NZ_CP159307.1"/>
</dbReference>
<keyword evidence="5 8" id="KW-0645">Protease</keyword>
<sequence length="502" mass="53483">MEIKLTTGDINKIKADAVIVGIFEDVEGSELEKDLDKALAGAVAELRKKKEIKGKNSELTIIHSLGKINAAKVAILGLGKKKDFDTARLRSAVADACRGLQRKNNVDLALALPDLSLNVSGIGRVTAEAAYLGSYSYRRHLTKEAEYGDIKSLVVLSETKLDKDEFDRGARKGEITAQAIRLARDMANEPSNHMTPEDMADIAEKVGRESGVKVEVLDRKDMEKLGMGGLLGVSQASFEKHSPKLIIMRYKGGDGESWDLALVGKGLTFDTGGISIKPAEKMEDMKFDMSGGAAAIAAMSAIGKLKLKLNVIAAVPATENMPGGGAYKPGDVLKMFTGKTVEVITTDAEGRLILADALGYLVKETKPKAIIDMATLTGACVIALGGITTAAITNNQPLCDKVIKAGSIAGERIWQLPAYDEYKEQYKSDYADIKNVGGRPAGTITAGLFLGEFVGETPWVHLDIAGTAYGEKEKGHLTKGGSGVPVATLVRLTEMLAGEQES</sequence>
<dbReference type="InterPro" id="IPR000819">
    <property type="entry name" value="Peptidase_M17_C"/>
</dbReference>
<organism evidence="11">
    <name type="scientific">Dehalogenimonas sp. 4OHTPN</name>
    <dbReference type="NCBI Taxonomy" id="3166643"/>
    <lineage>
        <taxon>Bacteria</taxon>
        <taxon>Bacillati</taxon>
        <taxon>Chloroflexota</taxon>
        <taxon>Dehalococcoidia</taxon>
        <taxon>Dehalococcoidales</taxon>
        <taxon>Dehalococcoidaceae</taxon>
        <taxon>Dehalogenimonas</taxon>
    </lineage>
</organism>
<keyword evidence="8" id="KW-0479">Metal-binding</keyword>
<dbReference type="EC" id="3.4.11.1" evidence="8"/>
<evidence type="ECO:0000256" key="5">
    <source>
        <dbReference type="ARBA" id="ARBA00022670"/>
    </source>
</evidence>
<comment type="function">
    <text evidence="7 8">Presumably involved in the processing and regular turnover of intracellular proteins. Catalyzes the removal of unsubstituted N-terminal amino acids from various peptides.</text>
</comment>
<dbReference type="EC" id="3.4.11.10" evidence="8"/>
<gene>
    <name evidence="8" type="primary">pepA</name>
    <name evidence="11" type="ORF">ABV300_05205</name>
</gene>